<sequence length="550" mass="60240">MMRKLLLLFFVIAGITSSQGQTTSPFGNVVLTSNSGNTHVQVKQNGDLHVNVAPNDATKFNEDGFVHYSDFGAKGDGKTDDINAIAGTHAYANQHGLSVKANNGASYYIGGKDRTAYIQTDTDFGTATFIIDDKDVENIKASVFIINSNLKPYKLEGITSLKKNQKKIKANLTGPSLINVTNDNVRHYIRYGLNQDNGSSQTDIFVVDENGKVDMNAPIIWDFENITEITALPIDQETLTIKGGRFVTIANQAVSKYNYYSRNITVRRSNVTIDGLVHQVKGEGEHGAPYGGFLSIRNCANVTVKNTVLTGHKTYKTIGSVGKPVSMGTYDILVGHALNVSFINCSQSNDIDDRTYWGIMGSNYCKNLLFDNCTFSRFDAHKGVANATIKNSTLGHMGINAIGSGTFLVENSTLQGGSLVNLRSDYGSTWQGELIIKDCTFVPNGGRKSNASLIGGSYSGQHDFGYTAYMPEKITIENLHIDDSNHTEDYKGPTIFSNFNAKKTDESYQEKFPNVITKKVILKNVTTESGKEISLSPNKFMFNDVKVITK</sequence>
<name>G0IWB1_CYCMS</name>
<dbReference type="RefSeq" id="WP_014021389.1">
    <property type="nucleotide sequence ID" value="NC_015914.1"/>
</dbReference>
<organism evidence="2 3">
    <name type="scientific">Cyclobacterium marinum (strain ATCC 25205 / DSM 745 / LMG 13164 / NCIMB 1802)</name>
    <name type="common">Flectobacillus marinus</name>
    <dbReference type="NCBI Taxonomy" id="880070"/>
    <lineage>
        <taxon>Bacteria</taxon>
        <taxon>Pseudomonadati</taxon>
        <taxon>Bacteroidota</taxon>
        <taxon>Cytophagia</taxon>
        <taxon>Cytophagales</taxon>
        <taxon>Cyclobacteriaceae</taxon>
        <taxon>Cyclobacterium</taxon>
    </lineage>
</organism>
<dbReference type="AlphaFoldDB" id="G0IWB1"/>
<dbReference type="InterPro" id="IPR012334">
    <property type="entry name" value="Pectin_lyas_fold"/>
</dbReference>
<dbReference type="Proteomes" id="UP000001635">
    <property type="component" value="Chromosome"/>
</dbReference>
<evidence type="ECO:0000313" key="3">
    <source>
        <dbReference type="Proteomes" id="UP000001635"/>
    </source>
</evidence>
<dbReference type="KEGG" id="cmr:Cycma_3376"/>
<evidence type="ECO:0000313" key="2">
    <source>
        <dbReference type="EMBL" id="AEL27099.1"/>
    </source>
</evidence>
<dbReference type="STRING" id="880070.Cycma_3376"/>
<reference evidence="3" key="1">
    <citation type="submission" date="2011-07" db="EMBL/GenBank/DDBJ databases">
        <title>The complete genome of Cyclobacterium marinum DSM 745.</title>
        <authorList>
            <person name="Lucas S."/>
            <person name="Han J."/>
            <person name="Lapidus A."/>
            <person name="Bruce D."/>
            <person name="Goodwin L."/>
            <person name="Pitluck S."/>
            <person name="Peters L."/>
            <person name="Kyrpides N."/>
            <person name="Mavromatis K."/>
            <person name="Ivanova N."/>
            <person name="Ovchinnikova G."/>
            <person name="Chertkov O."/>
            <person name="Detter J.C."/>
            <person name="Tapia R."/>
            <person name="Han C."/>
            <person name="Land M."/>
            <person name="Hauser L."/>
            <person name="Markowitz V."/>
            <person name="Cheng J.-F."/>
            <person name="Hugenholtz P."/>
            <person name="Woyke T."/>
            <person name="Wu D."/>
            <person name="Tindall B."/>
            <person name="Schuetze A."/>
            <person name="Brambilla E."/>
            <person name="Klenk H.-P."/>
            <person name="Eisen J.A."/>
        </authorList>
    </citation>
    <scope>NUCLEOTIDE SEQUENCE [LARGE SCALE GENOMIC DNA]</scope>
    <source>
        <strain evidence="3">ATCC 25205 / DSM 745 / LMG 13164 / NCIMB 1802</strain>
    </source>
</reference>
<evidence type="ECO:0000256" key="1">
    <source>
        <dbReference type="SAM" id="SignalP"/>
    </source>
</evidence>
<dbReference type="InterPro" id="IPR011050">
    <property type="entry name" value="Pectin_lyase_fold/virulence"/>
</dbReference>
<protein>
    <submittedName>
        <fullName evidence="2">Uncharacterized protein</fullName>
    </submittedName>
</protein>
<feature type="chain" id="PRO_5003401075" evidence="1">
    <location>
        <begin position="21"/>
        <end position="550"/>
    </location>
</feature>
<keyword evidence="1" id="KW-0732">Signal</keyword>
<dbReference type="EMBL" id="CP002955">
    <property type="protein sequence ID" value="AEL27099.1"/>
    <property type="molecule type" value="Genomic_DNA"/>
</dbReference>
<accession>G0IWB1</accession>
<dbReference type="HOGENOM" id="CLU_036599_0_0_10"/>
<feature type="signal peptide" evidence="1">
    <location>
        <begin position="1"/>
        <end position="20"/>
    </location>
</feature>
<gene>
    <name evidence="2" type="ordered locus">Cycma_3376</name>
</gene>
<dbReference type="Gene3D" id="2.160.20.10">
    <property type="entry name" value="Single-stranded right-handed beta-helix, Pectin lyase-like"/>
    <property type="match status" value="1"/>
</dbReference>
<keyword evidence="3" id="KW-1185">Reference proteome</keyword>
<dbReference type="SUPFAM" id="SSF51126">
    <property type="entry name" value="Pectin lyase-like"/>
    <property type="match status" value="1"/>
</dbReference>
<proteinExistence type="predicted"/>
<dbReference type="eggNOG" id="ENOG502Z9F6">
    <property type="taxonomic scope" value="Bacteria"/>
</dbReference>